<protein>
    <submittedName>
        <fullName evidence="1">Uncharacterized protein</fullName>
    </submittedName>
</protein>
<gene>
    <name evidence="1" type="ORF">I5L79_16195</name>
</gene>
<dbReference type="RefSeq" id="WP_196956112.1">
    <property type="nucleotide sequence ID" value="NZ_JADWYK010000010.1"/>
</dbReference>
<evidence type="ECO:0000313" key="2">
    <source>
        <dbReference type="Proteomes" id="UP000601099"/>
    </source>
</evidence>
<organism evidence="1 2">
    <name type="scientific">Hymenobacter guriensis</name>
    <dbReference type="NCBI Taxonomy" id="2793065"/>
    <lineage>
        <taxon>Bacteria</taxon>
        <taxon>Pseudomonadati</taxon>
        <taxon>Bacteroidota</taxon>
        <taxon>Cytophagia</taxon>
        <taxon>Cytophagales</taxon>
        <taxon>Hymenobacteraceae</taxon>
        <taxon>Hymenobacter</taxon>
    </lineage>
</organism>
<accession>A0ABS0L4N5</accession>
<proteinExistence type="predicted"/>
<sequence>MSTTLLEIFEQARHTLRVEQERLRLNRQTYNSYQRQAMAAGMPAPEREQYGAQALARVGRSITVVADAEAQVEGAYTAIPEADRPMVEYWS</sequence>
<keyword evidence="2" id="KW-1185">Reference proteome</keyword>
<dbReference type="Proteomes" id="UP000601099">
    <property type="component" value="Unassembled WGS sequence"/>
</dbReference>
<reference evidence="1 2" key="1">
    <citation type="submission" date="2020-11" db="EMBL/GenBank/DDBJ databases">
        <title>Hymenobacter sp.</title>
        <authorList>
            <person name="Kim M.K."/>
        </authorList>
    </citation>
    <scope>NUCLEOTIDE SEQUENCE [LARGE SCALE GENOMIC DNA]</scope>
    <source>
        <strain evidence="1 2">BT594</strain>
    </source>
</reference>
<evidence type="ECO:0000313" key="1">
    <source>
        <dbReference type="EMBL" id="MBG8555095.1"/>
    </source>
</evidence>
<name>A0ABS0L4N5_9BACT</name>
<comment type="caution">
    <text evidence="1">The sequence shown here is derived from an EMBL/GenBank/DDBJ whole genome shotgun (WGS) entry which is preliminary data.</text>
</comment>
<dbReference type="EMBL" id="JADWYK010000010">
    <property type="protein sequence ID" value="MBG8555095.1"/>
    <property type="molecule type" value="Genomic_DNA"/>
</dbReference>